<sequence>MQYLFHPKRVPLKAMREDVVAAVPLMLAR</sequence>
<evidence type="ECO:0000313" key="2">
    <source>
        <dbReference type="Proteomes" id="UP000721236"/>
    </source>
</evidence>
<name>A0ABM8WF14_9BURK</name>
<accession>A0ABM8WF14</accession>
<proteinExistence type="predicted"/>
<dbReference type="Proteomes" id="UP000721236">
    <property type="component" value="Unassembled WGS sequence"/>
</dbReference>
<dbReference type="EMBL" id="CAJZAH010000001">
    <property type="protein sequence ID" value="CAG9165896.1"/>
    <property type="molecule type" value="Genomic_DNA"/>
</dbReference>
<keyword evidence="2" id="KW-1185">Reference proteome</keyword>
<evidence type="ECO:0000313" key="1">
    <source>
        <dbReference type="EMBL" id="CAG9165896.1"/>
    </source>
</evidence>
<protein>
    <submittedName>
        <fullName evidence="1">Uncharacterized protein</fullName>
    </submittedName>
</protein>
<reference evidence="1 2" key="1">
    <citation type="submission" date="2021-08" db="EMBL/GenBank/DDBJ databases">
        <authorList>
            <person name="Peeters C."/>
        </authorList>
    </citation>
    <scope>NUCLEOTIDE SEQUENCE [LARGE SCALE GENOMIC DNA]</scope>
    <source>
        <strain evidence="1 2">LMG 21510</strain>
    </source>
</reference>
<organism evidence="1 2">
    <name type="scientific">Cupriavidus respiraculi</name>
    <dbReference type="NCBI Taxonomy" id="195930"/>
    <lineage>
        <taxon>Bacteria</taxon>
        <taxon>Pseudomonadati</taxon>
        <taxon>Pseudomonadota</taxon>
        <taxon>Betaproteobacteria</taxon>
        <taxon>Burkholderiales</taxon>
        <taxon>Burkholderiaceae</taxon>
        <taxon>Cupriavidus</taxon>
    </lineage>
</organism>
<comment type="caution">
    <text evidence="1">The sequence shown here is derived from an EMBL/GenBank/DDBJ whole genome shotgun (WGS) entry which is preliminary data.</text>
</comment>
<gene>
    <name evidence="1" type="ORF">LMG21510_00236</name>
</gene>